<accession>A0A8D3B2H8</accession>
<dbReference type="InterPro" id="IPR002152">
    <property type="entry name" value="Glyco_hydro_23"/>
</dbReference>
<comment type="similarity">
    <text evidence="2 9">Belongs to the glycosyl hydrolase 23 family.</text>
</comment>
<dbReference type="FunFam" id="1.10.530.10:FF:000026">
    <property type="entry name" value="Lysozyme g"/>
    <property type="match status" value="1"/>
</dbReference>
<gene>
    <name evidence="12" type="primary">LOC118311901</name>
</gene>
<evidence type="ECO:0000256" key="5">
    <source>
        <dbReference type="ARBA" id="ARBA00022529"/>
    </source>
</evidence>
<dbReference type="PANTHER" id="PTHR31698:SF8">
    <property type="entry name" value="LYSOZYME G-RELATED"/>
    <property type="match status" value="1"/>
</dbReference>
<keyword evidence="7 9" id="KW-0378">Hydrolase</keyword>
<evidence type="ECO:0000256" key="6">
    <source>
        <dbReference type="ARBA" id="ARBA00022638"/>
    </source>
</evidence>
<dbReference type="Pfam" id="PF01464">
    <property type="entry name" value="SLT"/>
    <property type="match status" value="1"/>
</dbReference>
<evidence type="ECO:0000256" key="2">
    <source>
        <dbReference type="ARBA" id="ARBA00008902"/>
    </source>
</evidence>
<protein>
    <recommendedName>
        <fullName evidence="4 9">Lysozyme g</fullName>
        <ecNumber evidence="3 9">3.2.1.17</ecNumber>
    </recommendedName>
</protein>
<dbReference type="InterPro" id="IPR023346">
    <property type="entry name" value="Lysozyme-like_dom_sf"/>
</dbReference>
<feature type="active site" evidence="10">
    <location>
        <position position="83"/>
    </location>
</feature>
<dbReference type="InterPro" id="IPR008258">
    <property type="entry name" value="Transglycosylase_SLT_dom_1"/>
</dbReference>
<feature type="domain" description="Transglycosylase SLT" evidence="11">
    <location>
        <begin position="66"/>
        <end position="188"/>
    </location>
</feature>
<dbReference type="GO" id="GO:0005576">
    <property type="term" value="C:extracellular region"/>
    <property type="evidence" value="ECO:0007669"/>
    <property type="project" value="TreeGrafter"/>
</dbReference>
<evidence type="ECO:0000256" key="4">
    <source>
        <dbReference type="ARBA" id="ARBA00016485"/>
    </source>
</evidence>
<evidence type="ECO:0000256" key="1">
    <source>
        <dbReference type="ARBA" id="ARBA00000632"/>
    </source>
</evidence>
<sequence>MGSSSSSSSSSYCKYGNIMKVETSGASSETAKQDSLGYSGVRASHAMAKTDIDRMENYRSEIYSVADKFEIDPALIAAIISRESRAGNTLDNGCGDWNPRRNAYNAFGLMQVVTPVDTNPSGGGHIAEGAWDSEVHLCQGTRILVGFIERIRNKFPDWCTEQKLKGGIAAYNMGDGNVHSYSKVDENTTGRDYSNDVVARAQWYKNNGFGS</sequence>
<keyword evidence="5" id="KW-0929">Antimicrobial</keyword>
<dbReference type="PIRSF" id="PIRSF001065">
    <property type="entry name" value="Lysozyme_g"/>
    <property type="match status" value="1"/>
</dbReference>
<keyword evidence="6" id="KW-0081">Bacteriolytic enzyme</keyword>
<proteinExistence type="inferred from homology"/>
<dbReference type="AlphaFoldDB" id="A0A8D3B2H8"/>
<reference evidence="12" key="2">
    <citation type="submission" date="2025-08" db="UniProtKB">
        <authorList>
            <consortium name="Ensembl"/>
        </authorList>
    </citation>
    <scope>IDENTIFICATION</scope>
</reference>
<reference evidence="12" key="1">
    <citation type="submission" date="2023-05" db="EMBL/GenBank/DDBJ databases">
        <title>High-quality long-read genome of Scophthalmus maximus.</title>
        <authorList>
            <person name="Lien S."/>
            <person name="Martinez P."/>
        </authorList>
    </citation>
    <scope>NUCLEOTIDE SEQUENCE [LARGE SCALE GENOMIC DNA]</scope>
</reference>
<dbReference type="Gene3D" id="1.10.530.10">
    <property type="match status" value="1"/>
</dbReference>
<dbReference type="PRINTS" id="PR00749">
    <property type="entry name" value="LYSOZYMEG"/>
</dbReference>
<keyword evidence="8 9" id="KW-0326">Glycosidase</keyword>
<evidence type="ECO:0000256" key="10">
    <source>
        <dbReference type="PIRSR" id="PIRSR001065-1"/>
    </source>
</evidence>
<dbReference type="SUPFAM" id="SSF53955">
    <property type="entry name" value="Lysozyme-like"/>
    <property type="match status" value="1"/>
</dbReference>
<organism evidence="12 13">
    <name type="scientific">Scophthalmus maximus</name>
    <name type="common">Turbot</name>
    <name type="synonym">Psetta maxima</name>
    <dbReference type="NCBI Taxonomy" id="52904"/>
    <lineage>
        <taxon>Eukaryota</taxon>
        <taxon>Metazoa</taxon>
        <taxon>Chordata</taxon>
        <taxon>Craniata</taxon>
        <taxon>Vertebrata</taxon>
        <taxon>Euteleostomi</taxon>
        <taxon>Actinopterygii</taxon>
        <taxon>Neopterygii</taxon>
        <taxon>Teleostei</taxon>
        <taxon>Neoteleostei</taxon>
        <taxon>Acanthomorphata</taxon>
        <taxon>Carangaria</taxon>
        <taxon>Pleuronectiformes</taxon>
        <taxon>Pleuronectoidei</taxon>
        <taxon>Scophthalmidae</taxon>
        <taxon>Scophthalmus</taxon>
    </lineage>
</organism>
<evidence type="ECO:0000256" key="8">
    <source>
        <dbReference type="ARBA" id="ARBA00023295"/>
    </source>
</evidence>
<evidence type="ECO:0000259" key="11">
    <source>
        <dbReference type="Pfam" id="PF01464"/>
    </source>
</evidence>
<dbReference type="EC" id="3.2.1.17" evidence="3 9"/>
<feature type="active site" evidence="10">
    <location>
        <position position="96"/>
    </location>
</feature>
<evidence type="ECO:0000313" key="12">
    <source>
        <dbReference type="Ensembl" id="ENSSMAP00000027433.2"/>
    </source>
</evidence>
<comment type="catalytic activity">
    <reaction evidence="1 9">
        <text>Hydrolysis of (1-&gt;4)-beta-linkages between N-acetylmuramic acid and N-acetyl-D-glucosamine residues in a peptidoglycan and between N-acetyl-D-glucosamine residues in chitodextrins.</text>
        <dbReference type="EC" id="3.2.1.17"/>
    </reaction>
</comment>
<evidence type="ECO:0000256" key="7">
    <source>
        <dbReference type="ARBA" id="ARBA00022801"/>
    </source>
</evidence>
<dbReference type="Ensembl" id="ENSSMAT00000027771.2">
    <property type="protein sequence ID" value="ENSSMAP00000027433.2"/>
    <property type="gene ID" value="ENSSMAG00000016762.2"/>
</dbReference>
<dbReference type="CDD" id="cd01021">
    <property type="entry name" value="GEWL"/>
    <property type="match status" value="1"/>
</dbReference>
<evidence type="ECO:0000313" key="13">
    <source>
        <dbReference type="Proteomes" id="UP000694558"/>
    </source>
</evidence>
<dbReference type="GO" id="GO:0050830">
    <property type="term" value="P:defense response to Gram-positive bacterium"/>
    <property type="evidence" value="ECO:0007669"/>
    <property type="project" value="TreeGrafter"/>
</dbReference>
<dbReference type="GeneTree" id="ENSGT00390000017614"/>
<name>A0A8D3B2H8_SCOMX</name>
<evidence type="ECO:0000256" key="3">
    <source>
        <dbReference type="ARBA" id="ARBA00012732"/>
    </source>
</evidence>
<dbReference type="PANTHER" id="PTHR31698">
    <property type="entry name" value="LYSOZYME G FAMILY MEMBER"/>
    <property type="match status" value="1"/>
</dbReference>
<dbReference type="GO" id="GO:0031640">
    <property type="term" value="P:killing of cells of another organism"/>
    <property type="evidence" value="ECO:0007669"/>
    <property type="project" value="UniProtKB-KW"/>
</dbReference>
<dbReference type="Proteomes" id="UP000694558">
    <property type="component" value="Chromosome 8"/>
</dbReference>
<dbReference type="GO" id="GO:0003796">
    <property type="term" value="F:lysozyme activity"/>
    <property type="evidence" value="ECO:0007669"/>
    <property type="project" value="UniProtKB-UniRule"/>
</dbReference>
<dbReference type="GO" id="GO:0009253">
    <property type="term" value="P:peptidoglycan catabolic process"/>
    <property type="evidence" value="ECO:0007669"/>
    <property type="project" value="InterPro"/>
</dbReference>
<evidence type="ECO:0000256" key="9">
    <source>
        <dbReference type="PIRNR" id="PIRNR001065"/>
    </source>
</evidence>